<evidence type="ECO:0000256" key="1">
    <source>
        <dbReference type="ARBA" id="ARBA00023016"/>
    </source>
</evidence>
<dbReference type="GO" id="GO:0005634">
    <property type="term" value="C:nucleus"/>
    <property type="evidence" value="ECO:0000318"/>
    <property type="project" value="GO_Central"/>
</dbReference>
<sequence>MTTQRRTLRFIAAVCSPAYSGSDDHLWSPIKMLDWVEDDDDCSKQCDRNRRRLCQRKRRSSEQEAERSTKFEVACNVRGFRPEELSVRTVDGDVVVHGKHEETHEDGGFVMREFTRRLPLPEDVDPKTVTSSLDTKTGLLAIEAPRTSTKKVKIIPVVVEKALATEDKSTSAS</sequence>
<protein>
    <submittedName>
        <fullName evidence="5 6">Heat shock HSP20 protein, putative</fullName>
    </submittedName>
</protein>
<dbReference type="PRINTS" id="PR00299">
    <property type="entry name" value="ACRYSTALLIN"/>
</dbReference>
<feature type="domain" description="SHSP" evidence="4">
    <location>
        <begin position="53"/>
        <end position="160"/>
    </location>
</feature>
<accession>B7P7F8</accession>
<dbReference type="GO" id="GO:0051082">
    <property type="term" value="F:unfolded protein binding"/>
    <property type="evidence" value="ECO:0000318"/>
    <property type="project" value="GO_Central"/>
</dbReference>
<dbReference type="GO" id="GO:0005737">
    <property type="term" value="C:cytoplasm"/>
    <property type="evidence" value="ECO:0000318"/>
    <property type="project" value="GO_Central"/>
</dbReference>
<organism>
    <name type="scientific">Ixodes scapularis</name>
    <name type="common">Black-legged tick</name>
    <name type="synonym">Deer tick</name>
    <dbReference type="NCBI Taxonomy" id="6945"/>
    <lineage>
        <taxon>Eukaryota</taxon>
        <taxon>Metazoa</taxon>
        <taxon>Ecdysozoa</taxon>
        <taxon>Arthropoda</taxon>
        <taxon>Chelicerata</taxon>
        <taxon>Arachnida</taxon>
        <taxon>Acari</taxon>
        <taxon>Parasitiformes</taxon>
        <taxon>Ixodida</taxon>
        <taxon>Ixodoidea</taxon>
        <taxon>Ixodidae</taxon>
        <taxon>Ixodinae</taxon>
        <taxon>Ixodes</taxon>
    </lineage>
</organism>
<dbReference type="VEuPathDB" id="VectorBase:ISCW001763"/>
<dbReference type="GO" id="GO:0009408">
    <property type="term" value="P:response to heat"/>
    <property type="evidence" value="ECO:0000318"/>
    <property type="project" value="GO_Central"/>
</dbReference>
<dbReference type="SUPFAM" id="SSF49764">
    <property type="entry name" value="HSP20-like chaperones"/>
    <property type="match status" value="1"/>
</dbReference>
<dbReference type="PaxDb" id="6945-B7P7F8"/>
<evidence type="ECO:0000259" key="4">
    <source>
        <dbReference type="PROSITE" id="PS01031"/>
    </source>
</evidence>
<comment type="similarity">
    <text evidence="2 3">Belongs to the small heat shock protein (HSP20) family.</text>
</comment>
<dbReference type="VEuPathDB" id="VectorBase:ISCI001763"/>
<dbReference type="HOGENOM" id="CLU_1549329_0_0_1"/>
<evidence type="ECO:0000313" key="5">
    <source>
        <dbReference type="EMBL" id="EEC02530.1"/>
    </source>
</evidence>
<dbReference type="InterPro" id="IPR008978">
    <property type="entry name" value="HSP20-like_chaperone"/>
</dbReference>
<reference evidence="6" key="2">
    <citation type="submission" date="2020-05" db="UniProtKB">
        <authorList>
            <consortium name="EnsemblMetazoa"/>
        </authorList>
    </citation>
    <scope>IDENTIFICATION</scope>
    <source>
        <strain evidence="6">wikel</strain>
    </source>
</reference>
<evidence type="ECO:0000256" key="3">
    <source>
        <dbReference type="RuleBase" id="RU003616"/>
    </source>
</evidence>
<dbReference type="PROSITE" id="PS01031">
    <property type="entry name" value="SHSP"/>
    <property type="match status" value="1"/>
</dbReference>
<dbReference type="Proteomes" id="UP000001555">
    <property type="component" value="Unassembled WGS sequence"/>
</dbReference>
<dbReference type="AlphaFoldDB" id="B7P7F8"/>
<dbReference type="InParanoid" id="B7P7F8"/>
<dbReference type="GO" id="GO:0042026">
    <property type="term" value="P:protein refolding"/>
    <property type="evidence" value="ECO:0000318"/>
    <property type="project" value="GO_Central"/>
</dbReference>
<keyword evidence="1 5" id="KW-0346">Stress response</keyword>
<dbReference type="PANTHER" id="PTHR45640:SF13">
    <property type="entry name" value="HEAT SHOCK PROTEIN 22-RELATED"/>
    <property type="match status" value="1"/>
</dbReference>
<dbReference type="EMBL" id="ABJB010097891">
    <property type="status" value="NOT_ANNOTATED_CDS"/>
    <property type="molecule type" value="Genomic_DNA"/>
</dbReference>
<evidence type="ECO:0000256" key="2">
    <source>
        <dbReference type="PROSITE-ProRule" id="PRU00285"/>
    </source>
</evidence>
<dbReference type="Pfam" id="PF00011">
    <property type="entry name" value="HSP20"/>
    <property type="match status" value="1"/>
</dbReference>
<dbReference type="CDD" id="cd06526">
    <property type="entry name" value="metazoan_ACD"/>
    <property type="match status" value="1"/>
</dbReference>
<name>B7P7F8_IXOSC</name>
<dbReference type="EMBL" id="DS651686">
    <property type="protein sequence ID" value="EEC02530.1"/>
    <property type="molecule type" value="Genomic_DNA"/>
</dbReference>
<dbReference type="InterPro" id="IPR001436">
    <property type="entry name" value="Alpha-crystallin/sHSP_animal"/>
</dbReference>
<gene>
    <name evidence="5" type="ORF">IscW_ISCW001763</name>
</gene>
<proteinExistence type="inferred from homology"/>
<evidence type="ECO:0000313" key="7">
    <source>
        <dbReference type="Proteomes" id="UP000001555"/>
    </source>
</evidence>
<dbReference type="Gene3D" id="2.60.40.790">
    <property type="match status" value="1"/>
</dbReference>
<dbReference type="EnsemblMetazoa" id="ISCW001763-RA">
    <property type="protein sequence ID" value="ISCW001763-PA"/>
    <property type="gene ID" value="ISCW001763"/>
</dbReference>
<evidence type="ECO:0000313" key="6">
    <source>
        <dbReference type="EnsemblMetazoa" id="ISCW001763-PA"/>
    </source>
</evidence>
<reference evidence="5 7" key="1">
    <citation type="submission" date="2008-03" db="EMBL/GenBank/DDBJ databases">
        <title>Annotation of Ixodes scapularis.</title>
        <authorList>
            <consortium name="Ixodes scapularis Genome Project Consortium"/>
            <person name="Caler E."/>
            <person name="Hannick L.I."/>
            <person name="Bidwell S."/>
            <person name="Joardar V."/>
            <person name="Thiagarajan M."/>
            <person name="Amedeo P."/>
            <person name="Galinsky K.J."/>
            <person name="Schobel S."/>
            <person name="Inman J."/>
            <person name="Hostetler J."/>
            <person name="Miller J."/>
            <person name="Hammond M."/>
            <person name="Megy K."/>
            <person name="Lawson D."/>
            <person name="Kodira C."/>
            <person name="Sutton G."/>
            <person name="Meyer J."/>
            <person name="Hill C.A."/>
            <person name="Birren B."/>
            <person name="Nene V."/>
            <person name="Collins F."/>
            <person name="Alarcon-Chaidez F."/>
            <person name="Wikel S."/>
            <person name="Strausberg R."/>
        </authorList>
    </citation>
    <scope>NUCLEOTIDE SEQUENCE [LARGE SCALE GENOMIC DNA]</scope>
    <source>
        <strain evidence="7">Wikel</strain>
        <strain evidence="5">Wikel colony</strain>
    </source>
</reference>
<keyword evidence="7" id="KW-1185">Reference proteome</keyword>
<dbReference type="PANTHER" id="PTHR45640">
    <property type="entry name" value="HEAT SHOCK PROTEIN HSP-12.2-RELATED"/>
    <property type="match status" value="1"/>
</dbReference>
<dbReference type="InterPro" id="IPR002068">
    <property type="entry name" value="A-crystallin/Hsp20_dom"/>
</dbReference>
<dbReference type="VEuPathDB" id="VectorBase:ISCP_009301"/>
<dbReference type="STRING" id="6945.B7P7F8"/>
<dbReference type="OrthoDB" id="1431247at2759"/>